<reference evidence="3 4" key="1">
    <citation type="submission" date="2016-08" db="EMBL/GenBank/DDBJ databases">
        <title>Draft genome of the agarase producing Sphingomonas sp. MCT13.</title>
        <authorList>
            <person name="D'Andrea M.M."/>
            <person name="Rossolini G.M."/>
            <person name="Thaller M.C."/>
        </authorList>
    </citation>
    <scope>NUCLEOTIDE SEQUENCE [LARGE SCALE GENOMIC DNA]</scope>
    <source>
        <strain evidence="3 4">MCT13</strain>
    </source>
</reference>
<dbReference type="GO" id="GO:0016989">
    <property type="term" value="F:sigma factor antagonist activity"/>
    <property type="evidence" value="ECO:0007669"/>
    <property type="project" value="TreeGrafter"/>
</dbReference>
<dbReference type="OrthoDB" id="9798846at2"/>
<protein>
    <recommendedName>
        <fullName evidence="2">FecR protein domain-containing protein</fullName>
    </recommendedName>
</protein>
<dbReference type="Gene3D" id="3.55.50.30">
    <property type="match status" value="1"/>
</dbReference>
<dbReference type="STRING" id="1888892.BFL28_06155"/>
<dbReference type="Gene3D" id="2.60.120.1440">
    <property type="match status" value="1"/>
</dbReference>
<proteinExistence type="predicted"/>
<sequence length="352" mass="38620">MMDLRSQLPPDAPDEAAVWWATRRQLDPERFASDSTFADWLADPANAAGWHAIDERIERIGSYASMPEIREMRRAALELARAKRRPVRQRWVLGTALAASLVGAIGGGMLLWPAPRTAISSGEQVQRYATAIGQRRDVVLGDGSKVTLNTDSLVEVRYSDDRRDVRLLQGQAMFHVAKNARRPFVVAAGNRQITALGTAFDVQVKREGQVQVLLVEGSVRVDSVRRTGLARLIPALDRTDLSPGQQLVSDGADLVDVSAADVERATAWNRGTLIFRSDSLADAIKEVNRYSAVPLVVDDPAIARLKVSGIFPAADRDDFLAALEALYPLGAQNEPGGTIRLVWRKQRANQPD</sequence>
<dbReference type="PIRSF" id="PIRSF018266">
    <property type="entry name" value="FecR"/>
    <property type="match status" value="1"/>
</dbReference>
<keyword evidence="1" id="KW-0812">Transmembrane</keyword>
<keyword evidence="1" id="KW-0472">Membrane</keyword>
<evidence type="ECO:0000313" key="3">
    <source>
        <dbReference type="EMBL" id="ODP36281.1"/>
    </source>
</evidence>
<dbReference type="InterPro" id="IPR012373">
    <property type="entry name" value="Ferrdict_sens_TM"/>
</dbReference>
<accession>A0A1E3LR86</accession>
<dbReference type="InterPro" id="IPR006860">
    <property type="entry name" value="FecR"/>
</dbReference>
<evidence type="ECO:0000259" key="2">
    <source>
        <dbReference type="Pfam" id="PF04773"/>
    </source>
</evidence>
<feature type="transmembrane region" description="Helical" evidence="1">
    <location>
        <begin position="91"/>
        <end position="112"/>
    </location>
</feature>
<feature type="domain" description="FecR protein" evidence="2">
    <location>
        <begin position="127"/>
        <end position="220"/>
    </location>
</feature>
<evidence type="ECO:0000256" key="1">
    <source>
        <dbReference type="SAM" id="Phobius"/>
    </source>
</evidence>
<comment type="caution">
    <text evidence="3">The sequence shown here is derived from an EMBL/GenBank/DDBJ whole genome shotgun (WGS) entry which is preliminary data.</text>
</comment>
<gene>
    <name evidence="3" type="ORF">BFL28_06155</name>
</gene>
<organism evidence="3 4">
    <name type="scientific">Sphingomonas turrisvirgatae</name>
    <dbReference type="NCBI Taxonomy" id="1888892"/>
    <lineage>
        <taxon>Bacteria</taxon>
        <taxon>Pseudomonadati</taxon>
        <taxon>Pseudomonadota</taxon>
        <taxon>Alphaproteobacteria</taxon>
        <taxon>Sphingomonadales</taxon>
        <taxon>Sphingomonadaceae</taxon>
        <taxon>Sphingomonas</taxon>
    </lineage>
</organism>
<name>A0A1E3LR86_9SPHN</name>
<dbReference type="PANTHER" id="PTHR30273:SF2">
    <property type="entry name" value="PROTEIN FECR"/>
    <property type="match status" value="1"/>
</dbReference>
<dbReference type="EMBL" id="MDDS01000075">
    <property type="protein sequence ID" value="ODP36281.1"/>
    <property type="molecule type" value="Genomic_DNA"/>
</dbReference>
<keyword evidence="4" id="KW-1185">Reference proteome</keyword>
<keyword evidence="1" id="KW-1133">Transmembrane helix</keyword>
<dbReference type="Proteomes" id="UP000094487">
    <property type="component" value="Unassembled WGS sequence"/>
</dbReference>
<dbReference type="PANTHER" id="PTHR30273">
    <property type="entry name" value="PERIPLASMIC SIGNAL SENSOR AND SIGMA FACTOR ACTIVATOR FECR-RELATED"/>
    <property type="match status" value="1"/>
</dbReference>
<dbReference type="Pfam" id="PF04773">
    <property type="entry name" value="FecR"/>
    <property type="match status" value="1"/>
</dbReference>
<evidence type="ECO:0000313" key="4">
    <source>
        <dbReference type="Proteomes" id="UP000094487"/>
    </source>
</evidence>
<dbReference type="AlphaFoldDB" id="A0A1E3LR86"/>